<keyword evidence="4" id="KW-1185">Reference proteome</keyword>
<dbReference type="PANTHER" id="PTHR39200:SF1">
    <property type="entry name" value="AUTO-TRANSPORTER ADHESIN HEAD GIN DOMAIN-CONTAINING PROTEIN-RELATED"/>
    <property type="match status" value="1"/>
</dbReference>
<dbReference type="Pfam" id="PF10988">
    <property type="entry name" value="DUF2807"/>
    <property type="match status" value="2"/>
</dbReference>
<dbReference type="InterPro" id="IPR021255">
    <property type="entry name" value="DUF2807"/>
</dbReference>
<organism evidence="3 4">
    <name type="scientific">Microbulbifer echini</name>
    <dbReference type="NCBI Taxonomy" id="1529067"/>
    <lineage>
        <taxon>Bacteria</taxon>
        <taxon>Pseudomonadati</taxon>
        <taxon>Pseudomonadota</taxon>
        <taxon>Gammaproteobacteria</taxon>
        <taxon>Cellvibrionales</taxon>
        <taxon>Microbulbiferaceae</taxon>
        <taxon>Microbulbifer</taxon>
    </lineage>
</organism>
<accession>A0ABV4NRU7</accession>
<proteinExistence type="predicted"/>
<gene>
    <name evidence="3" type="ORF">ACCI51_15270</name>
</gene>
<name>A0ABV4NRU7_9GAMM</name>
<evidence type="ECO:0000259" key="2">
    <source>
        <dbReference type="Pfam" id="PF10988"/>
    </source>
</evidence>
<feature type="chain" id="PRO_5046397319" evidence="1">
    <location>
        <begin position="27"/>
        <end position="269"/>
    </location>
</feature>
<evidence type="ECO:0000256" key="1">
    <source>
        <dbReference type="SAM" id="SignalP"/>
    </source>
</evidence>
<dbReference type="EMBL" id="JBGMEL010000016">
    <property type="protein sequence ID" value="MFA0791909.1"/>
    <property type="molecule type" value="Genomic_DNA"/>
</dbReference>
<dbReference type="Proteomes" id="UP001569414">
    <property type="component" value="Unassembled WGS sequence"/>
</dbReference>
<dbReference type="PANTHER" id="PTHR39200">
    <property type="entry name" value="HYPOTHETICAL EXPORTED PROTEIN"/>
    <property type="match status" value="1"/>
</dbReference>
<dbReference type="RefSeq" id="WP_371844344.1">
    <property type="nucleotide sequence ID" value="NZ_JBGMEL010000016.1"/>
</dbReference>
<protein>
    <submittedName>
        <fullName evidence="3">GIN domain-containing protein</fullName>
    </submittedName>
</protein>
<reference evidence="3 4" key="1">
    <citation type="submission" date="2024-08" db="EMBL/GenBank/DDBJ databases">
        <authorList>
            <person name="Ishaq N."/>
        </authorList>
    </citation>
    <scope>NUCLEOTIDE SEQUENCE [LARGE SCALE GENOMIC DNA]</scope>
    <source>
        <strain evidence="3 4">JCM 30400</strain>
    </source>
</reference>
<feature type="domain" description="Putative auto-transporter adhesin head GIN" evidence="2">
    <location>
        <begin position="41"/>
        <end position="170"/>
    </location>
</feature>
<evidence type="ECO:0000313" key="4">
    <source>
        <dbReference type="Proteomes" id="UP001569414"/>
    </source>
</evidence>
<feature type="domain" description="Putative auto-transporter adhesin head GIN" evidence="2">
    <location>
        <begin position="178"/>
        <end position="266"/>
    </location>
</feature>
<keyword evidence="1" id="KW-0732">Signal</keyword>
<dbReference type="Gene3D" id="2.160.20.120">
    <property type="match status" value="2"/>
</dbReference>
<evidence type="ECO:0000313" key="3">
    <source>
        <dbReference type="EMBL" id="MFA0791909.1"/>
    </source>
</evidence>
<feature type="signal peptide" evidence="1">
    <location>
        <begin position="1"/>
        <end position="26"/>
    </location>
</feature>
<comment type="caution">
    <text evidence="3">The sequence shown here is derived from an EMBL/GenBank/DDBJ whole genome shotgun (WGS) entry which is preliminary data.</text>
</comment>
<sequence length="269" mass="27874">MATTKKAFLAPLIALLTLFAVGSAHAEAEEMESKSFDVNGFTRVSLKGSSHVEVIQGAHFAVNATGPAEVMAHAKAQLKGDTLELSVDDNTQRWFGVITITRDLDQKVQFTVTMPKVEAIVVLGSGQAVAESLESESLDLGVTGSGTVRIAKAAAENLNAYVTGSGDLILDKALSVTSEIAISGSGDVFLGGITGEKLSAEIKGSGDMRVGGRVADVNIRIMGSGDFVGRSLRADNATGSVMGSGDIVLKRPQRDSFTVMGSGDVALVD</sequence>